<reference evidence="7 8" key="1">
    <citation type="submission" date="2020-04" db="EMBL/GenBank/DDBJ databases">
        <title>Genome sequencing of Rosenbergiella species.</title>
        <authorList>
            <person name="Alvarez-Perez S."/>
            <person name="Lievens B."/>
        </authorList>
    </citation>
    <scope>NUCLEOTIDE SEQUENCE [LARGE SCALE GENOMIC DNA]</scope>
    <source>
        <strain evidence="7 8">S61</strain>
    </source>
</reference>
<name>A0ABS5SSJ9_9GAMM</name>
<comment type="similarity">
    <text evidence="5">Belongs to the LapA family.</text>
</comment>
<evidence type="ECO:0000256" key="1">
    <source>
        <dbReference type="ARBA" id="ARBA00022475"/>
    </source>
</evidence>
<keyword evidence="5" id="KW-0997">Cell inner membrane</keyword>
<organism evidence="7 8">
    <name type="scientific">Rosenbergiella gaditana</name>
    <dbReference type="NCBI Taxonomy" id="2726987"/>
    <lineage>
        <taxon>Bacteria</taxon>
        <taxon>Pseudomonadati</taxon>
        <taxon>Pseudomonadota</taxon>
        <taxon>Gammaproteobacteria</taxon>
        <taxon>Enterobacterales</taxon>
        <taxon>Erwiniaceae</taxon>
        <taxon>Rosenbergiella</taxon>
    </lineage>
</organism>
<comment type="caution">
    <text evidence="7">The sequence shown here is derived from an EMBL/GenBank/DDBJ whole genome shotgun (WGS) entry which is preliminary data.</text>
</comment>
<keyword evidence="1 5" id="KW-1003">Cell membrane</keyword>
<protein>
    <recommendedName>
        <fullName evidence="5">Lipopolysaccharide assembly protein A</fullName>
    </recommendedName>
</protein>
<feature type="transmembrane region" description="Helical" evidence="5">
    <location>
        <begin position="47"/>
        <end position="67"/>
    </location>
</feature>
<keyword evidence="4 5" id="KW-0472">Membrane</keyword>
<dbReference type="InterPro" id="IPR032906">
    <property type="entry name" value="LapA"/>
</dbReference>
<feature type="domain" description="Lipopolysaccharide assembly protein A" evidence="6">
    <location>
        <begin position="25"/>
        <end position="87"/>
    </location>
</feature>
<proteinExistence type="inferred from homology"/>
<evidence type="ECO:0000313" key="8">
    <source>
        <dbReference type="Proteomes" id="UP000790096"/>
    </source>
</evidence>
<evidence type="ECO:0000256" key="2">
    <source>
        <dbReference type="ARBA" id="ARBA00022692"/>
    </source>
</evidence>
<evidence type="ECO:0000259" key="6">
    <source>
        <dbReference type="Pfam" id="PF06305"/>
    </source>
</evidence>
<evidence type="ECO:0000313" key="7">
    <source>
        <dbReference type="EMBL" id="MBT0723038.1"/>
    </source>
</evidence>
<comment type="function">
    <text evidence="5">Involved in the assembly of lipopolysaccharide (LPS).</text>
</comment>
<dbReference type="HAMAP" id="MF_01948">
    <property type="entry name" value="LPS_assembly_LapA"/>
    <property type="match status" value="1"/>
</dbReference>
<dbReference type="RefSeq" id="WP_214235371.1">
    <property type="nucleotide sequence ID" value="NZ_JABBFR010000001.1"/>
</dbReference>
<dbReference type="EMBL" id="JABBFR010000001">
    <property type="protein sequence ID" value="MBT0723038.1"/>
    <property type="molecule type" value="Genomic_DNA"/>
</dbReference>
<evidence type="ECO:0000256" key="4">
    <source>
        <dbReference type="ARBA" id="ARBA00023136"/>
    </source>
</evidence>
<dbReference type="Pfam" id="PF06305">
    <property type="entry name" value="LapA_dom"/>
    <property type="match status" value="1"/>
</dbReference>
<sequence length="89" mass="10111">MKFKYLLLFIVVLFIFIVSFTLGAKNEQIVTFNFLVAEGTFRLSTLLASLFGIGFLLGWAICGLFWLRARVALAHAKNKVIKLEQQLTK</sequence>
<comment type="subcellular location">
    <subcellularLocation>
        <location evidence="5">Cell inner membrane</location>
        <topology evidence="5">Single-pass membrane protein</topology>
    </subcellularLocation>
</comment>
<gene>
    <name evidence="5" type="primary">lapA</name>
    <name evidence="7" type="ORF">HH682_00990</name>
</gene>
<evidence type="ECO:0000256" key="3">
    <source>
        <dbReference type="ARBA" id="ARBA00022989"/>
    </source>
</evidence>
<comment type="caution">
    <text evidence="5">Lacks conserved residue(s) required for the propagation of feature annotation.</text>
</comment>
<dbReference type="InterPro" id="IPR010445">
    <property type="entry name" value="LapA_dom"/>
</dbReference>
<accession>A0ABS5SSJ9</accession>
<keyword evidence="2 5" id="KW-0812">Transmembrane</keyword>
<keyword evidence="3 5" id="KW-1133">Transmembrane helix</keyword>
<evidence type="ECO:0000256" key="5">
    <source>
        <dbReference type="HAMAP-Rule" id="MF_01948"/>
    </source>
</evidence>
<dbReference type="Proteomes" id="UP000790096">
    <property type="component" value="Unassembled WGS sequence"/>
</dbReference>
<keyword evidence="8" id="KW-1185">Reference proteome</keyword>